<feature type="chain" id="PRO_5045902204" evidence="1">
    <location>
        <begin position="25"/>
        <end position="424"/>
    </location>
</feature>
<evidence type="ECO:0000256" key="1">
    <source>
        <dbReference type="SAM" id="SignalP"/>
    </source>
</evidence>
<keyword evidence="3" id="KW-1185">Reference proteome</keyword>
<dbReference type="PANTHER" id="PTHR31252">
    <property type="entry name" value="DUF4419 DOMAIN-CONTAINING PROTEIN"/>
    <property type="match status" value="1"/>
</dbReference>
<organism evidence="2 3">
    <name type="scientific">Orchesella dallaii</name>
    <dbReference type="NCBI Taxonomy" id="48710"/>
    <lineage>
        <taxon>Eukaryota</taxon>
        <taxon>Metazoa</taxon>
        <taxon>Ecdysozoa</taxon>
        <taxon>Arthropoda</taxon>
        <taxon>Hexapoda</taxon>
        <taxon>Collembola</taxon>
        <taxon>Entomobryomorpha</taxon>
        <taxon>Entomobryoidea</taxon>
        <taxon>Orchesellidae</taxon>
        <taxon>Orchesellinae</taxon>
        <taxon>Orchesella</taxon>
    </lineage>
</organism>
<keyword evidence="1" id="KW-0732">Signal</keyword>
<feature type="signal peptide" evidence="1">
    <location>
        <begin position="1"/>
        <end position="24"/>
    </location>
</feature>
<proteinExistence type="predicted"/>
<dbReference type="EMBL" id="CAXLJM020000157">
    <property type="protein sequence ID" value="CAL8143483.1"/>
    <property type="molecule type" value="Genomic_DNA"/>
</dbReference>
<sequence length="424" mass="48489">MELKKFIVRLFICISIAEIGVIEACLSKRPTEQIHTPTSTTFRACDQTPLDAPFENHSGSLLRWSRIKLENDSIKIVENLPAYFHHSLTEVLRSTKFPSQSVTFSNNPGFVTTVVESYSNHFNLVIRPDDIWAAIMTQFSFYLNKNAEKYRSKFVTFEGQRNLVLETVGTLRTVSYSWFVNAMTDEIDKNLVDPQVKNWVLPNFSTTTENDKVTVGVVFMAVMKKYFTYAISMGCGIPWITLDGTTQDWQNILGRLEKLKEYDLQPWYELLHPIITKFVDARQGRIDQRFWRTIVDRREEGSGVDYISGWITAFCVFDVEGNWQPAFRQGRGETPLQRWLKSNQTNAALASRGNELTWLSYPEQWPQVDMGDIASGIVEVDVKINDNGEEYKSLMLAGHMAAEVLERNGLTLKPALGWAIALKP</sequence>
<dbReference type="InterPro" id="IPR025533">
    <property type="entry name" value="DUF4419"/>
</dbReference>
<protein>
    <submittedName>
        <fullName evidence="2">Uncharacterized protein</fullName>
    </submittedName>
</protein>
<reference evidence="2 3" key="1">
    <citation type="submission" date="2024-08" db="EMBL/GenBank/DDBJ databases">
        <authorList>
            <person name="Cucini C."/>
            <person name="Frati F."/>
        </authorList>
    </citation>
    <scope>NUCLEOTIDE SEQUENCE [LARGE SCALE GENOMIC DNA]</scope>
</reference>
<comment type="caution">
    <text evidence="2">The sequence shown here is derived from an EMBL/GenBank/DDBJ whole genome shotgun (WGS) entry which is preliminary data.</text>
</comment>
<dbReference type="Pfam" id="PF14388">
    <property type="entry name" value="DUF4419"/>
    <property type="match status" value="1"/>
</dbReference>
<dbReference type="PANTHER" id="PTHR31252:SF11">
    <property type="entry name" value="DUF4419 DOMAIN-CONTAINING PROTEIN"/>
    <property type="match status" value="1"/>
</dbReference>
<name>A0ABP1S536_9HEXA</name>
<gene>
    <name evidence="2" type="ORF">ODALV1_LOCUS29616</name>
</gene>
<evidence type="ECO:0000313" key="3">
    <source>
        <dbReference type="Proteomes" id="UP001642540"/>
    </source>
</evidence>
<evidence type="ECO:0000313" key="2">
    <source>
        <dbReference type="EMBL" id="CAL8143483.1"/>
    </source>
</evidence>
<accession>A0ABP1S536</accession>
<dbReference type="Proteomes" id="UP001642540">
    <property type="component" value="Unassembled WGS sequence"/>
</dbReference>